<feature type="region of interest" description="Disordered" evidence="1">
    <location>
        <begin position="51"/>
        <end position="105"/>
    </location>
</feature>
<dbReference type="InterPro" id="IPR001878">
    <property type="entry name" value="Znf_CCHC"/>
</dbReference>
<evidence type="ECO:0000259" key="2">
    <source>
        <dbReference type="SMART" id="SM00343"/>
    </source>
</evidence>
<dbReference type="SUPFAM" id="SSF57756">
    <property type="entry name" value="Retrovirus zinc finger-like domains"/>
    <property type="match status" value="1"/>
</dbReference>
<feature type="domain" description="CCHC-type" evidence="2">
    <location>
        <begin position="30"/>
        <end position="46"/>
    </location>
</feature>
<dbReference type="Proteomes" id="UP001064489">
    <property type="component" value="Chromosome 2"/>
</dbReference>
<keyword evidence="4" id="KW-1185">Reference proteome</keyword>
<feature type="compositionally biased region" description="Polar residues" evidence="1">
    <location>
        <begin position="51"/>
        <end position="67"/>
    </location>
</feature>
<name>A0AAD5NJK7_ACENE</name>
<reference evidence="3" key="1">
    <citation type="journal article" date="2022" name="Plant J.">
        <title>Strategies of tolerance reflected in two North American maple genomes.</title>
        <authorList>
            <person name="McEvoy S.L."/>
            <person name="Sezen U.U."/>
            <person name="Trouern-Trend A."/>
            <person name="McMahon S.M."/>
            <person name="Schaberg P.G."/>
            <person name="Yang J."/>
            <person name="Wegrzyn J.L."/>
            <person name="Swenson N.G."/>
        </authorList>
    </citation>
    <scope>NUCLEOTIDE SEQUENCE</scope>
    <source>
        <strain evidence="3">91603</strain>
    </source>
</reference>
<comment type="caution">
    <text evidence="3">The sequence shown here is derived from an EMBL/GenBank/DDBJ whole genome shotgun (WGS) entry which is preliminary data.</text>
</comment>
<sequence>MQSVFAVSLQFKSPSVPSTTRSNRRIAKDECAYCHQTGHWKANCPKKLMNEQNQLNGMSHGSSQQTRAPPRSTAALSTLSSDIDKPATSGSVTPEMVQSMITQQF</sequence>
<accession>A0AAD5NJK7</accession>
<dbReference type="AlphaFoldDB" id="A0AAD5NJK7"/>
<dbReference type="GO" id="GO:0008270">
    <property type="term" value="F:zinc ion binding"/>
    <property type="evidence" value="ECO:0007669"/>
    <property type="project" value="InterPro"/>
</dbReference>
<reference evidence="3" key="2">
    <citation type="submission" date="2023-02" db="EMBL/GenBank/DDBJ databases">
        <authorList>
            <person name="Swenson N.G."/>
            <person name="Wegrzyn J.L."/>
            <person name="Mcevoy S.L."/>
        </authorList>
    </citation>
    <scope>NUCLEOTIDE SEQUENCE</scope>
    <source>
        <strain evidence="3">91603</strain>
        <tissue evidence="3">Leaf</tissue>
    </source>
</reference>
<protein>
    <recommendedName>
        <fullName evidence="2">CCHC-type domain-containing protein</fullName>
    </recommendedName>
</protein>
<dbReference type="EMBL" id="JAJSOW010000106">
    <property type="protein sequence ID" value="KAI9161306.1"/>
    <property type="molecule type" value="Genomic_DNA"/>
</dbReference>
<dbReference type="InterPro" id="IPR036875">
    <property type="entry name" value="Znf_CCHC_sf"/>
</dbReference>
<evidence type="ECO:0000313" key="3">
    <source>
        <dbReference type="EMBL" id="KAI9161306.1"/>
    </source>
</evidence>
<organism evidence="3 4">
    <name type="scientific">Acer negundo</name>
    <name type="common">Box elder</name>
    <dbReference type="NCBI Taxonomy" id="4023"/>
    <lineage>
        <taxon>Eukaryota</taxon>
        <taxon>Viridiplantae</taxon>
        <taxon>Streptophyta</taxon>
        <taxon>Embryophyta</taxon>
        <taxon>Tracheophyta</taxon>
        <taxon>Spermatophyta</taxon>
        <taxon>Magnoliopsida</taxon>
        <taxon>eudicotyledons</taxon>
        <taxon>Gunneridae</taxon>
        <taxon>Pentapetalae</taxon>
        <taxon>rosids</taxon>
        <taxon>malvids</taxon>
        <taxon>Sapindales</taxon>
        <taxon>Sapindaceae</taxon>
        <taxon>Hippocastanoideae</taxon>
        <taxon>Acereae</taxon>
        <taxon>Acer</taxon>
    </lineage>
</organism>
<proteinExistence type="predicted"/>
<evidence type="ECO:0000256" key="1">
    <source>
        <dbReference type="SAM" id="MobiDB-lite"/>
    </source>
</evidence>
<dbReference type="Pfam" id="PF16588">
    <property type="entry name" value="zf-C2H2_10"/>
    <property type="match status" value="1"/>
</dbReference>
<dbReference type="SMART" id="SM00343">
    <property type="entry name" value="ZnF_C2HC"/>
    <property type="match status" value="1"/>
</dbReference>
<gene>
    <name evidence="3" type="ORF">LWI28_016189</name>
</gene>
<dbReference type="GO" id="GO:0003676">
    <property type="term" value="F:nucleic acid binding"/>
    <property type="evidence" value="ECO:0007669"/>
    <property type="project" value="InterPro"/>
</dbReference>
<evidence type="ECO:0000313" key="4">
    <source>
        <dbReference type="Proteomes" id="UP001064489"/>
    </source>
</evidence>
<dbReference type="Gene3D" id="4.10.60.10">
    <property type="entry name" value="Zinc finger, CCHC-type"/>
    <property type="match status" value="1"/>
</dbReference>